<dbReference type="Pfam" id="PF10321">
    <property type="entry name" value="7TM_GPCR_Srt"/>
    <property type="match status" value="1"/>
</dbReference>
<dbReference type="AlphaFoldDB" id="A0A914L9C4"/>
<accession>A0A914L9C4</accession>
<organism evidence="1 2">
    <name type="scientific">Meloidogyne incognita</name>
    <name type="common">Southern root-knot nematode worm</name>
    <name type="synonym">Oxyuris incognita</name>
    <dbReference type="NCBI Taxonomy" id="6306"/>
    <lineage>
        <taxon>Eukaryota</taxon>
        <taxon>Metazoa</taxon>
        <taxon>Ecdysozoa</taxon>
        <taxon>Nematoda</taxon>
        <taxon>Chromadorea</taxon>
        <taxon>Rhabditida</taxon>
        <taxon>Tylenchina</taxon>
        <taxon>Tylenchomorpha</taxon>
        <taxon>Tylenchoidea</taxon>
        <taxon>Meloidogynidae</taxon>
        <taxon>Meloidogyninae</taxon>
        <taxon>Meloidogyne</taxon>
        <taxon>Meloidogyne incognita group</taxon>
    </lineage>
</organism>
<dbReference type="InterPro" id="IPR019425">
    <property type="entry name" value="7TM_GPCR_serpentine_rcpt_Srt"/>
</dbReference>
<protein>
    <submittedName>
        <fullName evidence="2">Uncharacterized protein</fullName>
    </submittedName>
</protein>
<dbReference type="Proteomes" id="UP000887563">
    <property type="component" value="Unplaced"/>
</dbReference>
<sequence length="76" mass="8695">MFNTSTGIVYTYNINHPDNGILPVLISHFSWVHIHGFPPVIYLTLNKTVRNDTKILFGKFFSLFKQNNVSNMLGPN</sequence>
<proteinExistence type="predicted"/>
<evidence type="ECO:0000313" key="2">
    <source>
        <dbReference type="WBParaSite" id="Minc3s00353g10815"/>
    </source>
</evidence>
<evidence type="ECO:0000313" key="1">
    <source>
        <dbReference type="Proteomes" id="UP000887563"/>
    </source>
</evidence>
<dbReference type="WBParaSite" id="Minc3s00353g10815">
    <property type="protein sequence ID" value="Minc3s00353g10815"/>
    <property type="gene ID" value="Minc3s00353g10815"/>
</dbReference>
<name>A0A914L9C4_MELIC</name>
<keyword evidence="1" id="KW-1185">Reference proteome</keyword>
<reference evidence="2" key="1">
    <citation type="submission" date="2022-11" db="UniProtKB">
        <authorList>
            <consortium name="WormBaseParasite"/>
        </authorList>
    </citation>
    <scope>IDENTIFICATION</scope>
</reference>